<evidence type="ECO:0000313" key="2">
    <source>
        <dbReference type="EMBL" id="QNM12914.1"/>
    </source>
</evidence>
<gene>
    <name evidence="2" type="ORF">H9Q80_02880</name>
</gene>
<protein>
    <recommendedName>
        <fullName evidence="1">HTH rpiR-type domain-containing protein</fullName>
    </recommendedName>
</protein>
<dbReference type="InterPro" id="IPR047640">
    <property type="entry name" value="RpiR-like"/>
</dbReference>
<keyword evidence="3" id="KW-1185">Reference proteome</keyword>
<dbReference type="PROSITE" id="PS51071">
    <property type="entry name" value="HTH_RPIR"/>
    <property type="match status" value="1"/>
</dbReference>
<feature type="domain" description="HTH rpiR-type" evidence="1">
    <location>
        <begin position="4"/>
        <end position="80"/>
    </location>
</feature>
<evidence type="ECO:0000313" key="3">
    <source>
        <dbReference type="Proteomes" id="UP000515856"/>
    </source>
</evidence>
<reference evidence="2 3" key="1">
    <citation type="submission" date="2020-08" db="EMBL/GenBank/DDBJ databases">
        <authorList>
            <person name="Liu C."/>
            <person name="Sun Q."/>
        </authorList>
    </citation>
    <scope>NUCLEOTIDE SEQUENCE [LARGE SCALE GENOMIC DNA]</scope>
    <source>
        <strain evidence="2 3">NSJ-61</strain>
    </source>
</reference>
<dbReference type="Pfam" id="PF01418">
    <property type="entry name" value="HTH_6"/>
    <property type="match status" value="1"/>
</dbReference>
<dbReference type="RefSeq" id="WP_117456091.1">
    <property type="nucleotide sequence ID" value="NZ_CP060636.1"/>
</dbReference>
<dbReference type="PANTHER" id="PTHR30514:SF21">
    <property type="entry name" value="RPIR-FAMILY TRANSCRIPTIONAL REGULATOR"/>
    <property type="match status" value="1"/>
</dbReference>
<dbReference type="KEGG" id="ehn:H9Q80_02880"/>
<dbReference type="AlphaFoldDB" id="A0A7G9GQ32"/>
<dbReference type="Gene3D" id="1.10.10.10">
    <property type="entry name" value="Winged helix-like DNA-binding domain superfamily/Winged helix DNA-binding domain"/>
    <property type="match status" value="1"/>
</dbReference>
<dbReference type="GO" id="GO:0003700">
    <property type="term" value="F:DNA-binding transcription factor activity"/>
    <property type="evidence" value="ECO:0007669"/>
    <property type="project" value="InterPro"/>
</dbReference>
<evidence type="ECO:0000259" key="1">
    <source>
        <dbReference type="PROSITE" id="PS51071"/>
    </source>
</evidence>
<accession>A0A7G9GQ32</accession>
<proteinExistence type="predicted"/>
<organism evidence="2 3">
    <name type="scientific">[Eubacterium] hominis</name>
    <dbReference type="NCBI Taxonomy" id="2764325"/>
    <lineage>
        <taxon>Bacteria</taxon>
        <taxon>Bacillati</taxon>
        <taxon>Bacillota</taxon>
        <taxon>Erysipelotrichia</taxon>
        <taxon>Erysipelotrichales</taxon>
        <taxon>Erysipelotrichaceae</taxon>
        <taxon>Amedibacillus</taxon>
    </lineage>
</organism>
<dbReference type="InterPro" id="IPR036388">
    <property type="entry name" value="WH-like_DNA-bd_sf"/>
</dbReference>
<dbReference type="InterPro" id="IPR000281">
    <property type="entry name" value="HTH_RpiR"/>
</dbReference>
<dbReference type="InterPro" id="IPR009057">
    <property type="entry name" value="Homeodomain-like_sf"/>
</dbReference>
<dbReference type="Proteomes" id="UP000515856">
    <property type="component" value="Chromosome"/>
</dbReference>
<dbReference type="EMBL" id="CP060636">
    <property type="protein sequence ID" value="QNM12914.1"/>
    <property type="molecule type" value="Genomic_DNA"/>
</dbReference>
<dbReference type="SUPFAM" id="SSF46689">
    <property type="entry name" value="Homeodomain-like"/>
    <property type="match status" value="1"/>
</dbReference>
<dbReference type="GO" id="GO:0003677">
    <property type="term" value="F:DNA binding"/>
    <property type="evidence" value="ECO:0007669"/>
    <property type="project" value="InterPro"/>
</dbReference>
<name>A0A7G9GQ32_9FIRM</name>
<dbReference type="PANTHER" id="PTHR30514">
    <property type="entry name" value="GLUCOKINASE"/>
    <property type="match status" value="1"/>
</dbReference>
<sequence length="262" mass="31217">MNNAYIRLMIFLYTAEKSTVDFEIAMVLLKNYNRFPDILIEDIAKLANTTPASVTKFCHKLKYKNFKELRNDCYSYEDHRYIDNQLQIAETDYQKACEHYLENEQKNLSFYMQYHDEQMIFEIAKKMQKEKEISVIYTPYSYICVHVLRSFLEPYGIQVHGIMRDLDEDFMETRLQNTALFWVINLQGEWINAHKDWLLKQKAKGKELAIITATYDDGFKELTPYIFPFQFRDTILDTAMQISCLFVKIAFAFANFTKMEKS</sequence>
<dbReference type="GO" id="GO:0097367">
    <property type="term" value="F:carbohydrate derivative binding"/>
    <property type="evidence" value="ECO:0007669"/>
    <property type="project" value="InterPro"/>
</dbReference>